<feature type="domain" description="Protein kinase" evidence="5">
    <location>
        <begin position="227"/>
        <end position="504"/>
    </location>
</feature>
<evidence type="ECO:0000256" key="1">
    <source>
        <dbReference type="ARBA" id="ARBA00022679"/>
    </source>
</evidence>
<dbReference type="Gene3D" id="1.10.510.10">
    <property type="entry name" value="Transferase(Phosphotransferase) domain 1"/>
    <property type="match status" value="1"/>
</dbReference>
<organism evidence="6 7">
    <name type="scientific">Deinobacterium chartae</name>
    <dbReference type="NCBI Taxonomy" id="521158"/>
    <lineage>
        <taxon>Bacteria</taxon>
        <taxon>Thermotogati</taxon>
        <taxon>Deinococcota</taxon>
        <taxon>Deinococci</taxon>
        <taxon>Deinococcales</taxon>
        <taxon>Deinococcaceae</taxon>
        <taxon>Deinobacterium</taxon>
    </lineage>
</organism>
<dbReference type="InterPro" id="IPR058053">
    <property type="entry name" value="RamC_C"/>
</dbReference>
<dbReference type="NCBIfam" id="NF038151">
    <property type="entry name" value="lanthi_synth_III"/>
    <property type="match status" value="1"/>
</dbReference>
<dbReference type="Pfam" id="PF05147">
    <property type="entry name" value="LANC_like"/>
    <property type="match status" value="1"/>
</dbReference>
<evidence type="ECO:0000313" key="7">
    <source>
        <dbReference type="Proteomes" id="UP000569951"/>
    </source>
</evidence>
<dbReference type="CDD" id="cd04791">
    <property type="entry name" value="LanC_SerThrkinase"/>
    <property type="match status" value="1"/>
</dbReference>
<dbReference type="PANTHER" id="PTHR43289:SF6">
    <property type="entry name" value="SERINE_THREONINE-PROTEIN KINASE NEKL-3"/>
    <property type="match status" value="1"/>
</dbReference>
<evidence type="ECO:0000313" key="6">
    <source>
        <dbReference type="EMBL" id="MBB6098595.1"/>
    </source>
</evidence>
<dbReference type="Proteomes" id="UP000569951">
    <property type="component" value="Unassembled WGS sequence"/>
</dbReference>
<name>A0A841I3V5_9DEIO</name>
<dbReference type="PRINTS" id="PR01950">
    <property type="entry name" value="LANCSUPER"/>
</dbReference>
<evidence type="ECO:0000259" key="5">
    <source>
        <dbReference type="PROSITE" id="PS50011"/>
    </source>
</evidence>
<dbReference type="Pfam" id="PF00069">
    <property type="entry name" value="Pkinase"/>
    <property type="match status" value="1"/>
</dbReference>
<dbReference type="InterPro" id="IPR011009">
    <property type="entry name" value="Kinase-like_dom_sf"/>
</dbReference>
<protein>
    <submittedName>
        <fullName evidence="6">Serine/threonine protein kinase</fullName>
    </submittedName>
</protein>
<dbReference type="EMBL" id="JACHHG010000006">
    <property type="protein sequence ID" value="MBB6098595.1"/>
    <property type="molecule type" value="Genomic_DNA"/>
</dbReference>
<dbReference type="GO" id="GO:0005524">
    <property type="term" value="F:ATP binding"/>
    <property type="evidence" value="ECO:0007669"/>
    <property type="project" value="UniProtKB-KW"/>
</dbReference>
<dbReference type="GO" id="GO:0004674">
    <property type="term" value="F:protein serine/threonine kinase activity"/>
    <property type="evidence" value="ECO:0007669"/>
    <property type="project" value="UniProtKB-KW"/>
</dbReference>
<evidence type="ECO:0000256" key="2">
    <source>
        <dbReference type="ARBA" id="ARBA00022741"/>
    </source>
</evidence>
<keyword evidence="3 6" id="KW-0418">Kinase</keyword>
<dbReference type="SUPFAM" id="SSF158745">
    <property type="entry name" value="LanC-like"/>
    <property type="match status" value="1"/>
</dbReference>
<keyword evidence="4" id="KW-0067">ATP-binding</keyword>
<keyword evidence="6" id="KW-0723">Serine/threonine-protein kinase</keyword>
<dbReference type="RefSeq" id="WP_183987146.1">
    <property type="nucleotide sequence ID" value="NZ_JACHHG010000006.1"/>
</dbReference>
<dbReference type="PROSITE" id="PS50011">
    <property type="entry name" value="PROTEIN_KINASE_DOM"/>
    <property type="match status" value="1"/>
</dbReference>
<dbReference type="Gene3D" id="1.50.10.20">
    <property type="match status" value="1"/>
</dbReference>
<dbReference type="InterPro" id="IPR053524">
    <property type="entry name" value="Aerial_hyphae_peptide-synth"/>
</dbReference>
<keyword evidence="7" id="KW-1185">Reference proteome</keyword>
<sequence length="900" mass="98572">MEKPERFYFFMLVSPEHYESFDRYVPGAEYLEVVRGLLPAHWTLQRAKVWFQAAPEQLRLPVQGWKIHVSARLEDARAVLTRTAAICVSRGVAFKFALDARVLNLMNSKGWSRAQGAKFLTLYPTSRTEFAGLLEEMYAALREFRGPYILSDRRYRDAQVLHYRYGGIAGESMLNPQGDRTAVLRAPAGDRVPDVRAPYWHLPEWESEPFAPPPENGEDDALLDCRYRVEGALGFSMSGGVYLATDLDSDHLVVIKEARPHTSQDRHGQDAVAHLRREYRLLQRLADLRVAPRPLAFFNEWEHAFLVEEYLPGMHLGQFTTWKNPILTNDRSAAARQAYAHTLLHLWTRLAEAVAAAHARGVVLGDLSVMNVMVTDAHGEDLRLIDLEGAWQPGEDPPAHLRTPGFCAPEQRRGDSSFESDRYALGAVMLASLFPVTALIELDAGKAESLIRTFAYEMRLPAAAANVLRGLMNPEPALRLPAAQAARDLQACPPDAAPPAAPTLPRLPLERIVSQLLASMDPSRPDRLFPADPGVFFTHPLSVAYGASGVAHALLRINGEVPPELRAWMLQASCHPERCAPGLYCGLSGIGWVMLDLGLEDVGLRLLDEAAAHPLRASLPGVFAGLAGQGLADLYAHICTDRAPLLKRALSAAETLLGRAHDGAQGLHWTDEEGRPNLGYAHGTSGIALFLLYLWRVSGRDDLLEAARRALVYCVSCLQPTRGDALGVPRPDEDPGRQVVTHYWQDGSAGVATALLRYQHATADRRFEAATRALLGDVSRRFTAFPGLFQGLAGLGNTLLDAYQMLGDPGYLTAAQEVADGLSLFALERPHGLAFPGEQLLRVSYDYGTGAAGIALYLDRLEAAARGETVANFNFLLDVLLPETASLPPSGCGAGSLEVS</sequence>
<dbReference type="Gene3D" id="3.30.200.20">
    <property type="entry name" value="Phosphorylase Kinase, domain 1"/>
    <property type="match status" value="1"/>
</dbReference>
<keyword evidence="2" id="KW-0547">Nucleotide-binding</keyword>
<comment type="caution">
    <text evidence="6">The sequence shown here is derived from an EMBL/GenBank/DDBJ whole genome shotgun (WGS) entry which is preliminary data.</text>
</comment>
<dbReference type="GO" id="GO:0031179">
    <property type="term" value="P:peptide modification"/>
    <property type="evidence" value="ECO:0007669"/>
    <property type="project" value="InterPro"/>
</dbReference>
<accession>A0A841I3V5</accession>
<dbReference type="SUPFAM" id="SSF56112">
    <property type="entry name" value="Protein kinase-like (PK-like)"/>
    <property type="match status" value="1"/>
</dbReference>
<keyword evidence="1" id="KW-0808">Transferase</keyword>
<proteinExistence type="predicted"/>
<dbReference type="Pfam" id="PF25816">
    <property type="entry name" value="RamC_N"/>
    <property type="match status" value="1"/>
</dbReference>
<evidence type="ECO:0000256" key="3">
    <source>
        <dbReference type="ARBA" id="ARBA00022777"/>
    </source>
</evidence>
<dbReference type="InterPro" id="IPR000719">
    <property type="entry name" value="Prot_kinase_dom"/>
</dbReference>
<gene>
    <name evidence="6" type="ORF">HNR42_002029</name>
</gene>
<dbReference type="InterPro" id="IPR007822">
    <property type="entry name" value="LANC-like"/>
</dbReference>
<evidence type="ECO:0000256" key="4">
    <source>
        <dbReference type="ARBA" id="ARBA00022840"/>
    </source>
</evidence>
<dbReference type="AlphaFoldDB" id="A0A841I3V5"/>
<dbReference type="SMART" id="SM01260">
    <property type="entry name" value="LANC_like"/>
    <property type="match status" value="1"/>
</dbReference>
<reference evidence="6 7" key="1">
    <citation type="submission" date="2020-08" db="EMBL/GenBank/DDBJ databases">
        <title>Genomic Encyclopedia of Type Strains, Phase IV (KMG-IV): sequencing the most valuable type-strain genomes for metagenomic binning, comparative biology and taxonomic classification.</title>
        <authorList>
            <person name="Goeker M."/>
        </authorList>
    </citation>
    <scope>NUCLEOTIDE SEQUENCE [LARGE SCALE GENOMIC DNA]</scope>
    <source>
        <strain evidence="6 7">DSM 21458</strain>
    </source>
</reference>
<dbReference type="PANTHER" id="PTHR43289">
    <property type="entry name" value="MITOGEN-ACTIVATED PROTEIN KINASE KINASE KINASE 20-RELATED"/>
    <property type="match status" value="1"/>
</dbReference>
<dbReference type="InterPro" id="IPR057929">
    <property type="entry name" value="RamC_N"/>
</dbReference>
<dbReference type="SMART" id="SM00220">
    <property type="entry name" value="S_TKc"/>
    <property type="match status" value="1"/>
</dbReference>